<keyword evidence="1" id="KW-0472">Membrane</keyword>
<organism evidence="2 3">
    <name type="scientific">bacterium (Candidatus Gribaldobacteria) CG10_big_fil_rev_8_21_14_0_10_41_12</name>
    <dbReference type="NCBI Taxonomy" id="2014277"/>
    <lineage>
        <taxon>Bacteria</taxon>
        <taxon>Candidatus Gribaldobacteria</taxon>
    </lineage>
</organism>
<feature type="transmembrane region" description="Helical" evidence="1">
    <location>
        <begin position="45"/>
        <end position="66"/>
    </location>
</feature>
<dbReference type="AlphaFoldDB" id="A0A2H0UY29"/>
<reference evidence="3" key="1">
    <citation type="submission" date="2017-09" db="EMBL/GenBank/DDBJ databases">
        <title>Depth-based differentiation of microbial function through sediment-hosted aquifers and enrichment of novel symbionts in the deep terrestrial subsurface.</title>
        <authorList>
            <person name="Probst A.J."/>
            <person name="Ladd B."/>
            <person name="Jarett J.K."/>
            <person name="Geller-Mcgrath D.E."/>
            <person name="Sieber C.M.K."/>
            <person name="Emerson J.B."/>
            <person name="Anantharaman K."/>
            <person name="Thomas B.C."/>
            <person name="Malmstrom R."/>
            <person name="Stieglmeier M."/>
            <person name="Klingl A."/>
            <person name="Woyke T."/>
            <person name="Ryan C.M."/>
            <person name="Banfield J.F."/>
        </authorList>
    </citation>
    <scope>NUCLEOTIDE SEQUENCE [LARGE SCALE GENOMIC DNA]</scope>
</reference>
<keyword evidence="1" id="KW-0812">Transmembrane</keyword>
<gene>
    <name evidence="2" type="ORF">COU03_03085</name>
</gene>
<sequence length="87" mass="10468">MEIIKTSDFQRTFSKLPKDIQGLYAKQEKRFLENCKDSRLHIKKFALLITLYFSVLRAATASFFIFKIPSLLFFFEIDHRKDIYRKI</sequence>
<protein>
    <submittedName>
        <fullName evidence="2">Uncharacterized protein</fullName>
    </submittedName>
</protein>
<dbReference type="EMBL" id="PFAV01000055">
    <property type="protein sequence ID" value="PIR91109.1"/>
    <property type="molecule type" value="Genomic_DNA"/>
</dbReference>
<comment type="caution">
    <text evidence="2">The sequence shown here is derived from an EMBL/GenBank/DDBJ whole genome shotgun (WGS) entry which is preliminary data.</text>
</comment>
<keyword evidence="1" id="KW-1133">Transmembrane helix</keyword>
<accession>A0A2H0UY29</accession>
<evidence type="ECO:0000256" key="1">
    <source>
        <dbReference type="SAM" id="Phobius"/>
    </source>
</evidence>
<dbReference type="Proteomes" id="UP000228906">
    <property type="component" value="Unassembled WGS sequence"/>
</dbReference>
<proteinExistence type="predicted"/>
<name>A0A2H0UY29_9BACT</name>
<evidence type="ECO:0000313" key="2">
    <source>
        <dbReference type="EMBL" id="PIR91109.1"/>
    </source>
</evidence>
<evidence type="ECO:0000313" key="3">
    <source>
        <dbReference type="Proteomes" id="UP000228906"/>
    </source>
</evidence>